<gene>
    <name evidence="4" type="ORF">GTHE00462_LOCUS10857</name>
</gene>
<dbReference type="EMBL" id="HBKN01013945">
    <property type="protein sequence ID" value="CAE2289495.1"/>
    <property type="molecule type" value="Transcribed_RNA"/>
</dbReference>
<accession>A0A7S4KBC3</accession>
<feature type="region of interest" description="Disordered" evidence="1">
    <location>
        <begin position="83"/>
        <end position="108"/>
    </location>
</feature>
<dbReference type="AlphaFoldDB" id="A0A7S4KBC3"/>
<feature type="region of interest" description="Disordered" evidence="1">
    <location>
        <begin position="168"/>
        <end position="191"/>
    </location>
</feature>
<reference evidence="4" key="1">
    <citation type="submission" date="2021-01" db="EMBL/GenBank/DDBJ databases">
        <authorList>
            <person name="Corre E."/>
            <person name="Pelletier E."/>
            <person name="Niang G."/>
            <person name="Scheremetjew M."/>
            <person name="Finn R."/>
            <person name="Kale V."/>
            <person name="Holt S."/>
            <person name="Cochrane G."/>
            <person name="Meng A."/>
            <person name="Brown T."/>
            <person name="Cohen L."/>
        </authorList>
    </citation>
    <scope>NUCLEOTIDE SEQUENCE</scope>
    <source>
        <strain evidence="4">CCMP 2712</strain>
    </source>
</reference>
<keyword evidence="2" id="KW-1133">Transmembrane helix</keyword>
<evidence type="ECO:0000313" key="4">
    <source>
        <dbReference type="EMBL" id="CAE2289495.1"/>
    </source>
</evidence>
<evidence type="ECO:0000256" key="1">
    <source>
        <dbReference type="SAM" id="MobiDB-lite"/>
    </source>
</evidence>
<feature type="compositionally biased region" description="Polar residues" evidence="1">
    <location>
        <begin position="176"/>
        <end position="187"/>
    </location>
</feature>
<keyword evidence="2" id="KW-0472">Membrane</keyword>
<proteinExistence type="predicted"/>
<keyword evidence="2" id="KW-0812">Transmembrane</keyword>
<feature type="chain" id="PRO_5030857390" evidence="3">
    <location>
        <begin position="25"/>
        <end position="256"/>
    </location>
</feature>
<organism evidence="4">
    <name type="scientific">Guillardia theta</name>
    <name type="common">Cryptophyte</name>
    <name type="synonym">Cryptomonas phi</name>
    <dbReference type="NCBI Taxonomy" id="55529"/>
    <lineage>
        <taxon>Eukaryota</taxon>
        <taxon>Cryptophyceae</taxon>
        <taxon>Pyrenomonadales</taxon>
        <taxon>Geminigeraceae</taxon>
        <taxon>Guillardia</taxon>
    </lineage>
</organism>
<evidence type="ECO:0000256" key="2">
    <source>
        <dbReference type="SAM" id="Phobius"/>
    </source>
</evidence>
<feature type="transmembrane region" description="Helical" evidence="2">
    <location>
        <begin position="213"/>
        <end position="234"/>
    </location>
</feature>
<protein>
    <submittedName>
        <fullName evidence="4">Uncharacterized protein</fullName>
    </submittedName>
</protein>
<sequence length="256" mass="27852">MACSAPMLILCFMGFLLSCHVVHAGKGGRSSGRGSGGGPDEEIIIPLGGEVDTVLPMGGMSLPINPSMMVPPKGGEMGFEETEEIGPDGKPHIISERSFGGPGKKLTKAEMKKQKQLTKEMQGMAKDMAHMFEDGAFFDNRKRGSMRKDDKYEQDLFKNAVRAFQTEDGKRGGSPLISNPTMMSSYPSGLDRRKNRKVNGWQITGNTDILNQVGIVIASCAILGAIVFVGFRYYKTKVQYMPMADDGIESAPFRSL</sequence>
<evidence type="ECO:0000256" key="3">
    <source>
        <dbReference type="SAM" id="SignalP"/>
    </source>
</evidence>
<keyword evidence="3" id="KW-0732">Signal</keyword>
<feature type="signal peptide" evidence="3">
    <location>
        <begin position="1"/>
        <end position="24"/>
    </location>
</feature>
<name>A0A7S4KBC3_GUITH</name>